<proteinExistence type="predicted"/>
<evidence type="ECO:0000313" key="3">
    <source>
        <dbReference type="EMBL" id="EJZ81367.1"/>
    </source>
</evidence>
<accession>I7L9S7</accession>
<dbReference type="Proteomes" id="UP000006078">
    <property type="component" value="Unassembled WGS sequence"/>
</dbReference>
<protein>
    <submittedName>
        <fullName evidence="2">Putative secreted protein</fullName>
    </submittedName>
</protein>
<dbReference type="HOGENOM" id="CLU_047684_0_0_11"/>
<evidence type="ECO:0000313" key="2">
    <source>
        <dbReference type="EMBL" id="CCI84027.1"/>
    </source>
</evidence>
<dbReference type="OrthoDB" id="5149880at2"/>
<dbReference type="EMBL" id="CAJZ01000190">
    <property type="protein sequence ID" value="CCI84027.1"/>
    <property type="molecule type" value="Genomic_DNA"/>
</dbReference>
<dbReference type="Proteomes" id="UP000011016">
    <property type="component" value="Unassembled WGS sequence"/>
</dbReference>
<dbReference type="PROSITE" id="PS51318">
    <property type="entry name" value="TAT"/>
    <property type="match status" value="1"/>
</dbReference>
<dbReference type="EMBL" id="AHAE01000081">
    <property type="protein sequence ID" value="EJZ81367.1"/>
    <property type="molecule type" value="Genomic_DNA"/>
</dbReference>
<evidence type="ECO:0000313" key="4">
    <source>
        <dbReference type="Proteomes" id="UP000006078"/>
    </source>
</evidence>
<dbReference type="RefSeq" id="WP_004601600.1">
    <property type="nucleotide sequence ID" value="NZ_HF541868.1"/>
</dbReference>
<dbReference type="AlphaFoldDB" id="I7L9S7"/>
<sequence length="458" mass="49290">MRIRRALTGLAAALAVGAAGAAAPLAGAATFVEKGPQTPENNDKLPVVETTRNSPHLKANILNPHPVCNSAEDFRTVVYEVRDNFAPVGTISTTNKSNKPVELTQELSKSQSIGISVKGDRTQETSVNLGGDVSGDNSTGSVGIASSIAHTLGFDISYELSWSAGQTIGPYEVDPGYTGEATYGFRTVTLDGTQQYCKPNGTWSNPLPWRVFAPVKNEVEFKLYDDPVDSWQGTVPKDQQPVDVAGDEIVDGETVEPDISSTPPSDPIEIPADQVVPAEDVELAAAEENLDAEASQEAGPAQYDLQPYFTSAAGKAPGFAGLVALRVKNVGTERYYEDDLATSFRVDVKVDEGPEHVDRLITPGNFNGAHIRDLGFDKENSVRSFQVNLANPINPGEEVLIANFNFGDGLTKEGRLYNYLEVTQTGRVDGDESTHNDQHVDSRENTFTHINTQHPGVF</sequence>
<evidence type="ECO:0000256" key="1">
    <source>
        <dbReference type="SAM" id="SignalP"/>
    </source>
</evidence>
<keyword evidence="1" id="KW-0732">Signal</keyword>
<feature type="signal peptide" evidence="1">
    <location>
        <begin position="1"/>
        <end position="21"/>
    </location>
</feature>
<gene>
    <name evidence="2" type="primary">nanA</name>
    <name evidence="2" type="ORF">BN46_1305</name>
    <name evidence="3" type="ORF">HMPREF9719_01710</name>
</gene>
<name>I7L9S7_9CORY</name>
<evidence type="ECO:0000313" key="5">
    <source>
        <dbReference type="Proteomes" id="UP000011016"/>
    </source>
</evidence>
<dbReference type="PATRIC" id="fig|883169.3.peg.1647"/>
<feature type="chain" id="PRO_5038286655" evidence="1">
    <location>
        <begin position="22"/>
        <end position="458"/>
    </location>
</feature>
<organism evidence="2 5">
    <name type="scientific">Corynebacterium otitidis ATCC 51513</name>
    <dbReference type="NCBI Taxonomy" id="883169"/>
    <lineage>
        <taxon>Bacteria</taxon>
        <taxon>Bacillati</taxon>
        <taxon>Actinomycetota</taxon>
        <taxon>Actinomycetes</taxon>
        <taxon>Mycobacteriales</taxon>
        <taxon>Corynebacteriaceae</taxon>
        <taxon>Corynebacterium</taxon>
    </lineage>
</organism>
<reference evidence="2 5" key="1">
    <citation type="journal article" date="2012" name="J. Bacteriol.">
        <title>Draft Genome Sequence of Turicella otitidis ATCC 51513, Isolated from Middle Ear Fluid from a Child with Otitis Media.</title>
        <authorList>
            <person name="Brinkrolf K."/>
            <person name="Schneider J."/>
            <person name="Knecht M."/>
            <person name="Ruckert C."/>
            <person name="Tauch A."/>
        </authorList>
    </citation>
    <scope>NUCLEOTIDE SEQUENCE [LARGE SCALE GENOMIC DNA]</scope>
    <source>
        <strain evidence="2 5">ATCC 51513</strain>
    </source>
</reference>
<keyword evidence="4" id="KW-1185">Reference proteome</keyword>
<reference evidence="3 4" key="2">
    <citation type="submission" date="2012-08" db="EMBL/GenBank/DDBJ databases">
        <title>The Genome Sequence of Turicella otitidis ATCC 51513.</title>
        <authorList>
            <consortium name="The Broad Institute Genome Sequencing Platform"/>
            <person name="Earl A."/>
            <person name="Ward D."/>
            <person name="Feldgarden M."/>
            <person name="Gevers D."/>
            <person name="Huys G."/>
            <person name="Walker B."/>
            <person name="Young S.K."/>
            <person name="Zeng Q."/>
            <person name="Gargeya S."/>
            <person name="Fitzgerald M."/>
            <person name="Haas B."/>
            <person name="Abouelleil A."/>
            <person name="Alvarado L."/>
            <person name="Arachchi H.M."/>
            <person name="Berlin A.M."/>
            <person name="Chapman S.B."/>
            <person name="Goldberg J."/>
            <person name="Griggs A."/>
            <person name="Gujja S."/>
            <person name="Hansen M."/>
            <person name="Howarth C."/>
            <person name="Imamovic A."/>
            <person name="Larimer J."/>
            <person name="McCowen C."/>
            <person name="Montmayeur A."/>
            <person name="Murphy C."/>
            <person name="Neiman D."/>
            <person name="Pearson M."/>
            <person name="Priest M."/>
            <person name="Roberts A."/>
            <person name="Saif S."/>
            <person name="Shea T."/>
            <person name="Sisk P."/>
            <person name="Sykes S."/>
            <person name="Wortman J."/>
            <person name="Nusbaum C."/>
            <person name="Birren B."/>
        </authorList>
    </citation>
    <scope>NUCLEOTIDE SEQUENCE [LARGE SCALE GENOMIC DNA]</scope>
    <source>
        <strain evidence="3 4">ATCC 51513</strain>
    </source>
</reference>
<dbReference type="InterPro" id="IPR006311">
    <property type="entry name" value="TAT_signal"/>
</dbReference>
<dbReference type="eggNOG" id="ENOG5033S41">
    <property type="taxonomic scope" value="Bacteria"/>
</dbReference>
<comment type="caution">
    <text evidence="2">The sequence shown here is derived from an EMBL/GenBank/DDBJ whole genome shotgun (WGS) entry which is preliminary data.</text>
</comment>